<comment type="caution">
    <text evidence="1">The sequence shown here is derived from an EMBL/GenBank/DDBJ whole genome shotgun (WGS) entry which is preliminary data.</text>
</comment>
<sequence>MKKDNKTVGVFVRFFTNDLPNKVGKKNDSIPFWTCGNVHLEANDVKGIKSCDEMFNYFDDIPRAIKTVLSKSKLVAVEDVAYKMRAESRHLHNKFNKKEKAKTA</sequence>
<evidence type="ECO:0000313" key="1">
    <source>
        <dbReference type="EMBL" id="PIT95711.1"/>
    </source>
</evidence>
<organism evidence="1 2">
    <name type="scientific">Candidatus Falkowbacteria bacterium CG10_big_fil_rev_8_21_14_0_10_37_14</name>
    <dbReference type="NCBI Taxonomy" id="1974561"/>
    <lineage>
        <taxon>Bacteria</taxon>
        <taxon>Candidatus Falkowiibacteriota</taxon>
    </lineage>
</organism>
<proteinExistence type="predicted"/>
<reference evidence="2" key="1">
    <citation type="submission" date="2017-09" db="EMBL/GenBank/DDBJ databases">
        <title>Depth-based differentiation of microbial function through sediment-hosted aquifers and enrichment of novel symbionts in the deep terrestrial subsurface.</title>
        <authorList>
            <person name="Probst A.J."/>
            <person name="Ladd B."/>
            <person name="Jarett J.K."/>
            <person name="Geller-Mcgrath D.E."/>
            <person name="Sieber C.M.K."/>
            <person name="Emerson J.B."/>
            <person name="Anantharaman K."/>
            <person name="Thomas B.C."/>
            <person name="Malmstrom R."/>
            <person name="Stieglmeier M."/>
            <person name="Klingl A."/>
            <person name="Woyke T."/>
            <person name="Ryan C.M."/>
            <person name="Banfield J.F."/>
        </authorList>
    </citation>
    <scope>NUCLEOTIDE SEQUENCE [LARGE SCALE GENOMIC DNA]</scope>
</reference>
<protein>
    <submittedName>
        <fullName evidence="1">Uncharacterized protein</fullName>
    </submittedName>
</protein>
<dbReference type="Proteomes" id="UP000228533">
    <property type="component" value="Unassembled WGS sequence"/>
</dbReference>
<dbReference type="EMBL" id="PFAM01000023">
    <property type="protein sequence ID" value="PIT95711.1"/>
    <property type="molecule type" value="Genomic_DNA"/>
</dbReference>
<accession>A0A2M6WSG4</accession>
<gene>
    <name evidence="1" type="ORF">COT94_03945</name>
</gene>
<evidence type="ECO:0000313" key="2">
    <source>
        <dbReference type="Proteomes" id="UP000228533"/>
    </source>
</evidence>
<dbReference type="AlphaFoldDB" id="A0A2M6WSG4"/>
<name>A0A2M6WSG4_9BACT</name>